<evidence type="ECO:0000313" key="2">
    <source>
        <dbReference type="Proteomes" id="UP001064048"/>
    </source>
</evidence>
<dbReference type="EMBL" id="CM046131">
    <property type="protein sequence ID" value="KAI8430523.1"/>
    <property type="molecule type" value="Genomic_DNA"/>
</dbReference>
<proteinExistence type="predicted"/>
<name>A0ACC0K2V1_CHOFU</name>
<keyword evidence="2" id="KW-1185">Reference proteome</keyword>
<protein>
    <submittedName>
        <fullName evidence="1">Uncharacterized protein</fullName>
    </submittedName>
</protein>
<sequence>MKPKVGKRLNARTNAAARTSGACCSALPRAQPKPSMSDVLAILCALQQGTTLRAVCERYAAAARPAFDIRQLILFAQLHGFIKCLKRFPVYIRPPSRSNGFNRRPEAAPGLRRLFTGRLCADEICCLARLDLPTLDQIIEDDPNVAVIWR</sequence>
<accession>A0ACC0K2V1</accession>
<reference evidence="1 2" key="1">
    <citation type="journal article" date="2022" name="Genome Biol. Evol.">
        <title>The Spruce Budworm Genome: Reconstructing the Evolutionary History of Antifreeze Proteins.</title>
        <authorList>
            <person name="Beliveau C."/>
            <person name="Gagne P."/>
            <person name="Picq S."/>
            <person name="Vernygora O."/>
            <person name="Keeling C.I."/>
            <person name="Pinkney K."/>
            <person name="Doucet D."/>
            <person name="Wen F."/>
            <person name="Johnston J.S."/>
            <person name="Maaroufi H."/>
            <person name="Boyle B."/>
            <person name="Laroche J."/>
            <person name="Dewar K."/>
            <person name="Juretic N."/>
            <person name="Blackburn G."/>
            <person name="Nisole A."/>
            <person name="Brunet B."/>
            <person name="Brandao M."/>
            <person name="Lumley L."/>
            <person name="Duan J."/>
            <person name="Quan G."/>
            <person name="Lucarotti C.J."/>
            <person name="Roe A.D."/>
            <person name="Sperling F.A.H."/>
            <person name="Levesque R.C."/>
            <person name="Cusson M."/>
        </authorList>
    </citation>
    <scope>NUCLEOTIDE SEQUENCE [LARGE SCALE GENOMIC DNA]</scope>
    <source>
        <strain evidence="1">Glfc:IPQL:Cfum</strain>
    </source>
</reference>
<comment type="caution">
    <text evidence="1">The sequence shown here is derived from an EMBL/GenBank/DDBJ whole genome shotgun (WGS) entry which is preliminary data.</text>
</comment>
<organism evidence="1 2">
    <name type="scientific">Choristoneura fumiferana</name>
    <name type="common">Spruce budworm moth</name>
    <name type="synonym">Archips fumiferana</name>
    <dbReference type="NCBI Taxonomy" id="7141"/>
    <lineage>
        <taxon>Eukaryota</taxon>
        <taxon>Metazoa</taxon>
        <taxon>Ecdysozoa</taxon>
        <taxon>Arthropoda</taxon>
        <taxon>Hexapoda</taxon>
        <taxon>Insecta</taxon>
        <taxon>Pterygota</taxon>
        <taxon>Neoptera</taxon>
        <taxon>Endopterygota</taxon>
        <taxon>Lepidoptera</taxon>
        <taxon>Glossata</taxon>
        <taxon>Ditrysia</taxon>
        <taxon>Tortricoidea</taxon>
        <taxon>Tortricidae</taxon>
        <taxon>Tortricinae</taxon>
        <taxon>Choristoneura</taxon>
    </lineage>
</organism>
<evidence type="ECO:0000313" key="1">
    <source>
        <dbReference type="EMBL" id="KAI8430523.1"/>
    </source>
</evidence>
<dbReference type="Proteomes" id="UP001064048">
    <property type="component" value="Chromosome Z"/>
</dbReference>
<gene>
    <name evidence="1" type="ORF">MSG28_000763</name>
</gene>